<feature type="domain" description="Cyclin-like" evidence="4">
    <location>
        <begin position="66"/>
        <end position="151"/>
    </location>
</feature>
<reference evidence="5 6" key="1">
    <citation type="journal article" date="2013" name="Fungal Biol.">
        <title>Analysis of microsatellite markers in the genome of the plant pathogen Ceratocystis fimbriata.</title>
        <authorList>
            <person name="Simpson M.C."/>
            <person name="Wilken P.M."/>
            <person name="Coetzee M.P."/>
            <person name="Wingfield M.J."/>
            <person name="Wingfield B.D."/>
        </authorList>
    </citation>
    <scope>NUCLEOTIDE SEQUENCE [LARGE SCALE GENOMIC DNA]</scope>
    <source>
        <strain evidence="5 6">CBS 114723</strain>
    </source>
</reference>
<dbReference type="InterPro" id="IPR036915">
    <property type="entry name" value="Cyclin-like_sf"/>
</dbReference>
<dbReference type="GO" id="GO:0016538">
    <property type="term" value="F:cyclin-dependent protein serine/threonine kinase regulator activity"/>
    <property type="evidence" value="ECO:0007669"/>
    <property type="project" value="InterPro"/>
</dbReference>
<dbReference type="STRING" id="1035309.A0A2C5XA12"/>
<proteinExistence type="inferred from homology"/>
<dbReference type="Proteomes" id="UP000222788">
    <property type="component" value="Unassembled WGS sequence"/>
</dbReference>
<dbReference type="EMBL" id="APWK03000026">
    <property type="protein sequence ID" value="PHH54457.1"/>
    <property type="molecule type" value="Genomic_DNA"/>
</dbReference>
<feature type="compositionally biased region" description="Basic and acidic residues" evidence="3">
    <location>
        <begin position="313"/>
        <end position="325"/>
    </location>
</feature>
<comment type="similarity">
    <text evidence="1">Belongs to the cyclin family. Cyclin C subfamily.</text>
</comment>
<protein>
    <submittedName>
        <fullName evidence="5">Putative cyclin-H</fullName>
    </submittedName>
</protein>
<dbReference type="AlphaFoldDB" id="A0A2C5XA12"/>
<evidence type="ECO:0000256" key="2">
    <source>
        <dbReference type="ARBA" id="ARBA00023127"/>
    </source>
</evidence>
<dbReference type="SUPFAM" id="SSF47954">
    <property type="entry name" value="Cyclin-like"/>
    <property type="match status" value="2"/>
</dbReference>
<dbReference type="InterPro" id="IPR043198">
    <property type="entry name" value="Cyclin/Ssn8"/>
</dbReference>
<organism evidence="5 6">
    <name type="scientific">Ceratocystis fimbriata CBS 114723</name>
    <dbReference type="NCBI Taxonomy" id="1035309"/>
    <lineage>
        <taxon>Eukaryota</taxon>
        <taxon>Fungi</taxon>
        <taxon>Dikarya</taxon>
        <taxon>Ascomycota</taxon>
        <taxon>Pezizomycotina</taxon>
        <taxon>Sordariomycetes</taxon>
        <taxon>Hypocreomycetidae</taxon>
        <taxon>Microascales</taxon>
        <taxon>Ceratocystidaceae</taxon>
        <taxon>Ceratocystis</taxon>
    </lineage>
</organism>
<feature type="region of interest" description="Disordered" evidence="3">
    <location>
        <begin position="313"/>
        <end position="342"/>
    </location>
</feature>
<dbReference type="GO" id="GO:0006357">
    <property type="term" value="P:regulation of transcription by RNA polymerase II"/>
    <property type="evidence" value="ECO:0007669"/>
    <property type="project" value="InterPro"/>
</dbReference>
<accession>A0A2C5XA12</accession>
<dbReference type="SMART" id="SM00385">
    <property type="entry name" value="CYCLIN"/>
    <property type="match status" value="1"/>
</dbReference>
<dbReference type="InterPro" id="IPR031658">
    <property type="entry name" value="Cyclin_C_2"/>
</dbReference>
<evidence type="ECO:0000313" key="5">
    <source>
        <dbReference type="EMBL" id="PHH54457.1"/>
    </source>
</evidence>
<dbReference type="CDD" id="cd20525">
    <property type="entry name" value="CYCLIN_CCNH_rpt2"/>
    <property type="match status" value="1"/>
</dbReference>
<name>A0A2C5XA12_9PEZI</name>
<dbReference type="OrthoDB" id="340962at2759"/>
<evidence type="ECO:0000256" key="1">
    <source>
        <dbReference type="ARBA" id="ARBA00008638"/>
    </source>
</evidence>
<evidence type="ECO:0000313" key="6">
    <source>
        <dbReference type="Proteomes" id="UP000222788"/>
    </source>
</evidence>
<keyword evidence="6" id="KW-1185">Reference proteome</keyword>
<dbReference type="Pfam" id="PF16899">
    <property type="entry name" value="Cyclin_C_2"/>
    <property type="match status" value="1"/>
</dbReference>
<evidence type="ECO:0000259" key="4">
    <source>
        <dbReference type="SMART" id="SM00385"/>
    </source>
</evidence>
<sequence>MQCIDDSRYRSSTQFQLWSFSKAKLRDLRTKSNEIAKAHIASRLAGEVEGPIEFLSVDEEADLLKLFIVELLRAAEFCELPAEIRATAAVFMRRFYITNSIMMYPPPNLLKTCLFFGSKTEGYYTRLSKFSEKFPNTSPEEIVAGEFLLCQGIRFAFDVRHPFRALEGAILELRRAYPADDIRIEEAHHRSREILKVSPLVTDAYFHYTPSQIMLAALAIADQELVDRIFDLIANAAGPNASADDNEIAKQKIYETITACQALLATELPDRMNTYWGTSECNKALRPLQKKLRKCRDPDRIDLVKLQKARRELSTRVEKEDDKAREAKRRKVSTEDPFGPPL</sequence>
<reference evidence="5 6" key="2">
    <citation type="journal article" date="2013" name="IMA Fungus">
        <title>IMA Genome-F 1: Ceratocystis fimbriata: Draft nuclear genome sequence for the plant pathogen, Ceratocystis fimbriata.</title>
        <authorList>
            <person name="Wilken P.M."/>
            <person name="Steenkamp E.T."/>
            <person name="Wingfield M.J."/>
            <person name="de Beer Z.W."/>
            <person name="Wingfield B.D."/>
        </authorList>
    </citation>
    <scope>NUCLEOTIDE SEQUENCE [LARGE SCALE GENOMIC DNA]</scope>
    <source>
        <strain evidence="5 6">CBS 114723</strain>
    </source>
</reference>
<gene>
    <name evidence="5" type="primary">cycH</name>
    <name evidence="5" type="ORF">CFIMG_003057RA</name>
</gene>
<dbReference type="PANTHER" id="PTHR10026">
    <property type="entry name" value="CYCLIN"/>
    <property type="match status" value="1"/>
</dbReference>
<evidence type="ECO:0000256" key="3">
    <source>
        <dbReference type="SAM" id="MobiDB-lite"/>
    </source>
</evidence>
<keyword evidence="2" id="KW-0195">Cyclin</keyword>
<comment type="caution">
    <text evidence="5">The sequence shown here is derived from an EMBL/GenBank/DDBJ whole genome shotgun (WGS) entry which is preliminary data.</text>
</comment>
<dbReference type="Gene3D" id="1.10.472.10">
    <property type="entry name" value="Cyclin-like"/>
    <property type="match status" value="2"/>
</dbReference>
<dbReference type="CDD" id="cd20524">
    <property type="entry name" value="CYCLIN_CCNH_rpt1"/>
    <property type="match status" value="1"/>
</dbReference>
<dbReference type="InterPro" id="IPR013763">
    <property type="entry name" value="Cyclin-like_dom"/>
</dbReference>